<protein>
    <submittedName>
        <fullName evidence="1">Major capsid protein</fullName>
    </submittedName>
</protein>
<dbReference type="EMBL" id="BK014852">
    <property type="protein sequence ID" value="DAD78806.1"/>
    <property type="molecule type" value="Genomic_DNA"/>
</dbReference>
<sequence>MAMNFPEIWEARVRQTLSQGADADFLDGVQELDGDVTQMGEHNVIHIPTTEFKPDVLINNSTYPLAIQDYTDNEVVVKLDKYQTKPTKVTDDQTIGASYNKIDAVTRSHTNEISVTKYKKALHAIAPDQNTAATPVLTIAGTECTYNDIIALKAKCDKAGWPLKGRRLVLCYDHYNSLLKDRERFGDQLINYRNGQTAPVIAGFEIKTYEQHPHYNAAGQKIAFDQVPTSTDKPASVAFVVDAVRKKTGLTKQYYSEAKQDTQNQANLLAYRHYFIALPLEKKYIAALK</sequence>
<name>A0A8S5M982_9CAUD</name>
<proteinExistence type="predicted"/>
<reference evidence="1" key="1">
    <citation type="journal article" date="2021" name="Proc. Natl. Acad. Sci. U.S.A.">
        <title>A Catalog of Tens of Thousands of Viruses from Human Metagenomes Reveals Hidden Associations with Chronic Diseases.</title>
        <authorList>
            <person name="Tisza M.J."/>
            <person name="Buck C.B."/>
        </authorList>
    </citation>
    <scope>NUCLEOTIDE SEQUENCE</scope>
    <source>
        <strain evidence="1">Ct1Js5</strain>
    </source>
</reference>
<organism evidence="1">
    <name type="scientific">Myoviridae sp. ct1Js5</name>
    <dbReference type="NCBI Taxonomy" id="2826601"/>
    <lineage>
        <taxon>Viruses</taxon>
        <taxon>Duplodnaviria</taxon>
        <taxon>Heunggongvirae</taxon>
        <taxon>Uroviricota</taxon>
        <taxon>Caudoviricetes</taxon>
    </lineage>
</organism>
<evidence type="ECO:0000313" key="1">
    <source>
        <dbReference type="EMBL" id="DAD78806.1"/>
    </source>
</evidence>
<accession>A0A8S5M982</accession>